<accession>A0A844QKA9</accession>
<evidence type="ECO:0000313" key="3">
    <source>
        <dbReference type="Proteomes" id="UP000463224"/>
    </source>
</evidence>
<name>A0A844QKA9_9HYPH</name>
<organism evidence="2 3">
    <name type="scientific">Nitratireductor arenosus</name>
    <dbReference type="NCBI Taxonomy" id="2682096"/>
    <lineage>
        <taxon>Bacteria</taxon>
        <taxon>Pseudomonadati</taxon>
        <taxon>Pseudomonadota</taxon>
        <taxon>Alphaproteobacteria</taxon>
        <taxon>Hyphomicrobiales</taxon>
        <taxon>Phyllobacteriaceae</taxon>
        <taxon>Nitratireductor</taxon>
    </lineage>
</organism>
<protein>
    <recommendedName>
        <fullName evidence="1">Predicted pPIWI-associating nuclease domain-containing protein</fullName>
    </recommendedName>
</protein>
<feature type="domain" description="Predicted pPIWI-associating nuclease" evidence="1">
    <location>
        <begin position="120"/>
        <end position="227"/>
    </location>
</feature>
<sequence length="230" mass="25600">MTDGANIEPRLTKRALSLAILGAVKRAGRTVHRSNLLGTGYSRGDLAHYLDRTTLSDDERQDAYTCFEDLLRVRLLTQPRMDISAPDDWVMVSPAGVAALERGAVDDLDTALLKLDPRFLEMREGMWVAALSANPDRVRQAAQSARELIDQVLKDHGKGETRRLRARSLMTKIRGSRSEKDEAIAENAIDLLLSVADKLISESHSRKNVMARDISDLLQTAEIALRRLLS</sequence>
<reference evidence="2 3" key="1">
    <citation type="submission" date="2019-12" db="EMBL/GenBank/DDBJ databases">
        <title>Nitratireductor arenosus sp. nov., Isolated from sea sand, Jeju island, South Korea.</title>
        <authorList>
            <person name="Kim W."/>
        </authorList>
    </citation>
    <scope>NUCLEOTIDE SEQUENCE [LARGE SCALE GENOMIC DNA]</scope>
    <source>
        <strain evidence="2 3">CAU 1489</strain>
    </source>
</reference>
<dbReference type="EMBL" id="WPHG01000007">
    <property type="protein sequence ID" value="MVA99735.1"/>
    <property type="molecule type" value="Genomic_DNA"/>
</dbReference>
<evidence type="ECO:0000259" key="1">
    <source>
        <dbReference type="Pfam" id="PF18165"/>
    </source>
</evidence>
<comment type="caution">
    <text evidence="2">The sequence shown here is derived from an EMBL/GenBank/DDBJ whole genome shotgun (WGS) entry which is preliminary data.</text>
</comment>
<evidence type="ECO:0000313" key="2">
    <source>
        <dbReference type="EMBL" id="MVA99735.1"/>
    </source>
</evidence>
<keyword evidence="3" id="KW-1185">Reference proteome</keyword>
<dbReference type="Proteomes" id="UP000463224">
    <property type="component" value="Unassembled WGS sequence"/>
</dbReference>
<dbReference type="RefSeq" id="WP_156715235.1">
    <property type="nucleotide sequence ID" value="NZ_WPHG01000007.1"/>
</dbReference>
<proteinExistence type="predicted"/>
<dbReference type="AlphaFoldDB" id="A0A844QKA9"/>
<dbReference type="InterPro" id="IPR040556">
    <property type="entry name" value="pP_pnuc_1"/>
</dbReference>
<dbReference type="Pfam" id="PF18165">
    <property type="entry name" value="pP_pnuc_1"/>
    <property type="match status" value="1"/>
</dbReference>
<gene>
    <name evidence="2" type="ORF">GN330_21000</name>
</gene>